<evidence type="ECO:0000313" key="3">
    <source>
        <dbReference type="Proteomes" id="UP001642540"/>
    </source>
</evidence>
<evidence type="ECO:0000313" key="2">
    <source>
        <dbReference type="EMBL" id="CAL8076520.1"/>
    </source>
</evidence>
<name>A0ABP1PW79_9HEXA</name>
<dbReference type="Gene3D" id="1.20.1280.50">
    <property type="match status" value="1"/>
</dbReference>
<protein>
    <recommendedName>
        <fullName evidence="1">F-box domain-containing protein</fullName>
    </recommendedName>
</protein>
<dbReference type="PROSITE" id="PS50181">
    <property type="entry name" value="FBOX"/>
    <property type="match status" value="1"/>
</dbReference>
<gene>
    <name evidence="2" type="ORF">ODALV1_LOCUS3500</name>
</gene>
<dbReference type="Pfam" id="PF12937">
    <property type="entry name" value="F-box-like"/>
    <property type="match status" value="1"/>
</dbReference>
<feature type="domain" description="F-box" evidence="1">
    <location>
        <begin position="1"/>
        <end position="47"/>
    </location>
</feature>
<dbReference type="InterPro" id="IPR036047">
    <property type="entry name" value="F-box-like_dom_sf"/>
</dbReference>
<dbReference type="SUPFAM" id="SSF81383">
    <property type="entry name" value="F-box domain"/>
    <property type="match status" value="1"/>
</dbReference>
<sequence length="424" mass="49497">MESLPTEILECIFSFLPQDFLDSCIQVCDHWADVIEKMPKKSTWNPWFGNQVTADAMLTFRNTSGSRFEKVDDIAEMRKQISKFPPSERTKNPFKKRTMIINMKNENDFTALHQVLPSFIEELGHYVHHLLYYINHPIPQSKENLNVVFKNMSNLRSVKFYSLQWNAVNDWTKIRIDASSFSTMQHLSELELLGGVSVKFLETLAEAYGQQIQSLTLGPSIDTRLVKALEKFPNLKNFKAFELCDVEFYTGRFKHLSIRHVSINRGEPFNDNPLVKTDFTDVMNIVTSFCITRTEKLTLFCKVKHRCEDCSCDFDGYPYPESESNRSHSSASVREVTIPLSWVGTHEFWELLLNFWNLEKLILFDIKNKFQNKVIDDDELQILCEPMWSRLSGCLETISIRSRKFSKKFTRYFPTVFVCSRSNQ</sequence>
<dbReference type="SMART" id="SM00256">
    <property type="entry name" value="FBOX"/>
    <property type="match status" value="1"/>
</dbReference>
<dbReference type="InterPro" id="IPR001810">
    <property type="entry name" value="F-box_dom"/>
</dbReference>
<organism evidence="2 3">
    <name type="scientific">Orchesella dallaii</name>
    <dbReference type="NCBI Taxonomy" id="48710"/>
    <lineage>
        <taxon>Eukaryota</taxon>
        <taxon>Metazoa</taxon>
        <taxon>Ecdysozoa</taxon>
        <taxon>Arthropoda</taxon>
        <taxon>Hexapoda</taxon>
        <taxon>Collembola</taxon>
        <taxon>Entomobryomorpha</taxon>
        <taxon>Entomobryoidea</taxon>
        <taxon>Orchesellidae</taxon>
        <taxon>Orchesellinae</taxon>
        <taxon>Orchesella</taxon>
    </lineage>
</organism>
<dbReference type="SUPFAM" id="SSF52047">
    <property type="entry name" value="RNI-like"/>
    <property type="match status" value="1"/>
</dbReference>
<accession>A0ABP1PW79</accession>
<comment type="caution">
    <text evidence="2">The sequence shown here is derived from an EMBL/GenBank/DDBJ whole genome shotgun (WGS) entry which is preliminary data.</text>
</comment>
<keyword evidence="3" id="KW-1185">Reference proteome</keyword>
<dbReference type="Proteomes" id="UP001642540">
    <property type="component" value="Unassembled WGS sequence"/>
</dbReference>
<proteinExistence type="predicted"/>
<evidence type="ECO:0000259" key="1">
    <source>
        <dbReference type="PROSITE" id="PS50181"/>
    </source>
</evidence>
<dbReference type="EMBL" id="CAXLJM020000011">
    <property type="protein sequence ID" value="CAL8076520.1"/>
    <property type="molecule type" value="Genomic_DNA"/>
</dbReference>
<reference evidence="2 3" key="1">
    <citation type="submission" date="2024-08" db="EMBL/GenBank/DDBJ databases">
        <authorList>
            <person name="Cucini C."/>
            <person name="Frati F."/>
        </authorList>
    </citation>
    <scope>NUCLEOTIDE SEQUENCE [LARGE SCALE GENOMIC DNA]</scope>
</reference>